<protein>
    <submittedName>
        <fullName evidence="2">Uncharacterized protein</fullName>
    </submittedName>
</protein>
<feature type="compositionally biased region" description="Acidic residues" evidence="1">
    <location>
        <begin position="152"/>
        <end position="164"/>
    </location>
</feature>
<organism evidence="2 3">
    <name type="scientific">Durusdinium trenchii</name>
    <dbReference type="NCBI Taxonomy" id="1381693"/>
    <lineage>
        <taxon>Eukaryota</taxon>
        <taxon>Sar</taxon>
        <taxon>Alveolata</taxon>
        <taxon>Dinophyceae</taxon>
        <taxon>Suessiales</taxon>
        <taxon>Symbiodiniaceae</taxon>
        <taxon>Durusdinium</taxon>
    </lineage>
</organism>
<dbReference type="EMBL" id="CAXAMN010005747">
    <property type="protein sequence ID" value="CAK9015197.1"/>
    <property type="molecule type" value="Genomic_DNA"/>
</dbReference>
<evidence type="ECO:0000313" key="2">
    <source>
        <dbReference type="EMBL" id="CAK9015197.1"/>
    </source>
</evidence>
<accession>A0ABP0JLB3</accession>
<proteinExistence type="predicted"/>
<sequence length="238" mass="25347">MLCVCVRADSLDTRIAQFSFQRGPAEPNPACQGATANANKPVEAFRLTMSSSPEKKEPAARPGSALGNQIDDESDDDLIFGPAAAKASSAAAAKGSSAAARRKIGEKIGVLMSSLDSDEDHEPVALSERQRKLLKEGIAGLSGRPTRPPGEESSDDEIIIEEVGLDPKPKAPPSRNHQGGEESTSESETEALAERWKSKAAAMLKLDCKEWACNPSVVSLFRALCGRFRLREGDRTGS</sequence>
<name>A0ABP0JLB3_9DINO</name>
<feature type="region of interest" description="Disordered" evidence="1">
    <location>
        <begin position="136"/>
        <end position="193"/>
    </location>
</feature>
<evidence type="ECO:0000256" key="1">
    <source>
        <dbReference type="SAM" id="MobiDB-lite"/>
    </source>
</evidence>
<feature type="region of interest" description="Disordered" evidence="1">
    <location>
        <begin position="49"/>
        <end position="76"/>
    </location>
</feature>
<comment type="caution">
    <text evidence="2">The sequence shown here is derived from an EMBL/GenBank/DDBJ whole genome shotgun (WGS) entry which is preliminary data.</text>
</comment>
<evidence type="ECO:0000313" key="3">
    <source>
        <dbReference type="Proteomes" id="UP001642484"/>
    </source>
</evidence>
<gene>
    <name evidence="2" type="ORF">CCMP2556_LOCUS12012</name>
</gene>
<dbReference type="Proteomes" id="UP001642484">
    <property type="component" value="Unassembled WGS sequence"/>
</dbReference>
<reference evidence="2 3" key="1">
    <citation type="submission" date="2024-02" db="EMBL/GenBank/DDBJ databases">
        <authorList>
            <person name="Chen Y."/>
            <person name="Shah S."/>
            <person name="Dougan E. K."/>
            <person name="Thang M."/>
            <person name="Chan C."/>
        </authorList>
    </citation>
    <scope>NUCLEOTIDE SEQUENCE [LARGE SCALE GENOMIC DNA]</scope>
</reference>
<keyword evidence="3" id="KW-1185">Reference proteome</keyword>